<protein>
    <submittedName>
        <fullName evidence="1">Uncharacterized protein</fullName>
    </submittedName>
</protein>
<gene>
    <name evidence="1" type="ORF">SEPMUDRAFT_39222</name>
</gene>
<keyword evidence="2" id="KW-1185">Reference proteome</keyword>
<dbReference type="GeneID" id="27905875"/>
<evidence type="ECO:0000313" key="1">
    <source>
        <dbReference type="EMBL" id="EMF15342.1"/>
    </source>
</evidence>
<organism evidence="1 2">
    <name type="scientific">Sphaerulina musiva (strain SO2202)</name>
    <name type="common">Poplar stem canker fungus</name>
    <name type="synonym">Septoria musiva</name>
    <dbReference type="NCBI Taxonomy" id="692275"/>
    <lineage>
        <taxon>Eukaryota</taxon>
        <taxon>Fungi</taxon>
        <taxon>Dikarya</taxon>
        <taxon>Ascomycota</taxon>
        <taxon>Pezizomycotina</taxon>
        <taxon>Dothideomycetes</taxon>
        <taxon>Dothideomycetidae</taxon>
        <taxon>Mycosphaerellales</taxon>
        <taxon>Mycosphaerellaceae</taxon>
        <taxon>Sphaerulina</taxon>
    </lineage>
</organism>
<evidence type="ECO:0000313" key="2">
    <source>
        <dbReference type="Proteomes" id="UP000016931"/>
    </source>
</evidence>
<dbReference type="SUPFAM" id="SSF51182">
    <property type="entry name" value="RmlC-like cupins"/>
    <property type="match status" value="1"/>
</dbReference>
<name>M3B6B6_SPHMS</name>
<dbReference type="Proteomes" id="UP000016931">
    <property type="component" value="Unassembled WGS sequence"/>
</dbReference>
<dbReference type="HOGENOM" id="CLU_089363_1_0_1"/>
<dbReference type="AlphaFoldDB" id="M3B6B6"/>
<proteinExistence type="predicted"/>
<dbReference type="EMBL" id="KB456261">
    <property type="protein sequence ID" value="EMF15342.1"/>
    <property type="molecule type" value="Genomic_DNA"/>
</dbReference>
<dbReference type="RefSeq" id="XP_016763463.1">
    <property type="nucleotide sequence ID" value="XM_016908738.1"/>
</dbReference>
<dbReference type="InterPro" id="IPR011051">
    <property type="entry name" value="RmlC_Cupin_sf"/>
</dbReference>
<dbReference type="InterPro" id="IPR014710">
    <property type="entry name" value="RmlC-like_jellyroll"/>
</dbReference>
<dbReference type="OrthoDB" id="5329385at2759"/>
<reference evidence="1 2" key="1">
    <citation type="journal article" date="2012" name="PLoS Pathog.">
        <title>Diverse lifestyles and strategies of plant pathogenesis encoded in the genomes of eighteen Dothideomycetes fungi.</title>
        <authorList>
            <person name="Ohm R.A."/>
            <person name="Feau N."/>
            <person name="Henrissat B."/>
            <person name="Schoch C.L."/>
            <person name="Horwitz B.A."/>
            <person name="Barry K.W."/>
            <person name="Condon B.J."/>
            <person name="Copeland A.C."/>
            <person name="Dhillon B."/>
            <person name="Glaser F."/>
            <person name="Hesse C.N."/>
            <person name="Kosti I."/>
            <person name="LaButti K."/>
            <person name="Lindquist E.A."/>
            <person name="Lucas S."/>
            <person name="Salamov A.A."/>
            <person name="Bradshaw R.E."/>
            <person name="Ciuffetti L."/>
            <person name="Hamelin R.C."/>
            <person name="Kema G.H.J."/>
            <person name="Lawrence C."/>
            <person name="Scott J.A."/>
            <person name="Spatafora J.W."/>
            <person name="Turgeon B.G."/>
            <person name="de Wit P.J.G.M."/>
            <person name="Zhong S."/>
            <person name="Goodwin S.B."/>
            <person name="Grigoriev I.V."/>
        </authorList>
    </citation>
    <scope>NUCLEOTIDE SEQUENCE [LARGE SCALE GENOMIC DNA]</scope>
    <source>
        <strain evidence="1 2">SO2202</strain>
    </source>
</reference>
<sequence>MAFHVKRTRTVEQKPLKQYNGIRSTIWAPPEPGKSVREIQTTHRPIDLQKIPDKLNYLTPPLHWHWYQDEFFHIREGRFIFTLEGQNMTISASDPQPIRVPAGARHTFRVDDTHAGPCTMEISAPVLPRSPTSSPEAEGVSERFFRNLYSYLDDCYVQGASPSLFQLLIFLDSAETSLAFPGPGWLVRPASWLLGVVLGRWIGGFILGYRASYEEYWKDSELKED</sequence>
<dbReference type="eggNOG" id="ENOG502SJU9">
    <property type="taxonomic scope" value="Eukaryota"/>
</dbReference>
<dbReference type="STRING" id="692275.M3B6B6"/>
<dbReference type="OMA" id="FKVWAEP"/>
<accession>M3B6B6</accession>
<dbReference type="Gene3D" id="2.60.120.10">
    <property type="entry name" value="Jelly Rolls"/>
    <property type="match status" value="1"/>
</dbReference>